<evidence type="ECO:0008006" key="5">
    <source>
        <dbReference type="Google" id="ProtNLM"/>
    </source>
</evidence>
<gene>
    <name evidence="3" type="ORF">AA0117_g6772</name>
</gene>
<sequence length="585" mass="64766">MMGSRLVIGLDYGCTFTGVAFCETSDTSVAEKIIEVIQDWPSCHTIVGTKDQVPSEISYTEDGIVYGALIPPNVQRHIWTKLELDTPQLEDPAKLSNVNGTQDSAVQVVSDFLAEVKVHLVKNLDRRYGRELWKTLPITLVVTVPAVWSDAAEDRTLDAVRQAGFNNSGFPQLKRVVTITEPEAAAIYTIQSLRGGIQDKQFAIGDGFIVCDMGGGTVDLISYRVAELEPTILEEATVGGGDKCGGTFVDRAFIRWLERRLGTVDFAKIAGCRSEELPHTSMSVKLGKMVQDFVLGAKGGFSGKQKNYMRLPPPLSAIEEDSLRGIIDGEILITPNDMEDMFGFSLRRTYELLLEQMKQARLSGKVQINYIVLVGGLAESPYMFDKIQTFAEGHGLQAIRPPNAWSSIVRGAVVKGLEGGGRAQIKNRKCRRHYGTACSYPFRPSKHQETDGYICSFTGTKWARYQVSWMLKKGQDLSTNTDTYAKMSMNDQFWSQDKPSASVDLLASDEDRAPQRSKDKGVYTVATLNVDLSVVPRSAFVRQYSPAGVMYYELTYDIELSVQSSLEYSILVNGIRYGSVTAKYT</sequence>
<reference evidence="4" key="1">
    <citation type="journal article" date="2019" name="bioRxiv">
        <title>Genomics, evolutionary history and diagnostics of the Alternaria alternata species group including apple and Asian pear pathotypes.</title>
        <authorList>
            <person name="Armitage A.D."/>
            <person name="Cockerton H.M."/>
            <person name="Sreenivasaprasad S."/>
            <person name="Woodhall J.W."/>
            <person name="Lane C.R."/>
            <person name="Harrison R.J."/>
            <person name="Clarkson J.P."/>
        </authorList>
    </citation>
    <scope>NUCLEOTIDE SEQUENCE [LARGE SCALE GENOMIC DNA]</scope>
    <source>
        <strain evidence="4">FERA 1177</strain>
    </source>
</reference>
<evidence type="ECO:0000256" key="1">
    <source>
        <dbReference type="ARBA" id="ARBA00022741"/>
    </source>
</evidence>
<dbReference type="GO" id="GO:0140662">
    <property type="term" value="F:ATP-dependent protein folding chaperone"/>
    <property type="evidence" value="ECO:0007669"/>
    <property type="project" value="InterPro"/>
</dbReference>
<dbReference type="InterPro" id="IPR013126">
    <property type="entry name" value="Hsp_70_fam"/>
</dbReference>
<dbReference type="AlphaFoldDB" id="A0A4Q4NFZ4"/>
<dbReference type="VEuPathDB" id="FungiDB:CC77DRAFT_998617"/>
<comment type="caution">
    <text evidence="3">The sequence shown here is derived from an EMBL/GenBank/DDBJ whole genome shotgun (WGS) entry which is preliminary data.</text>
</comment>
<accession>A0A4Q4NFZ4</accession>
<keyword evidence="2" id="KW-0067">ATP-binding</keyword>
<dbReference type="Gene3D" id="3.90.640.10">
    <property type="entry name" value="Actin, Chain A, domain 4"/>
    <property type="match status" value="1"/>
</dbReference>
<evidence type="ECO:0000256" key="2">
    <source>
        <dbReference type="ARBA" id="ARBA00022840"/>
    </source>
</evidence>
<dbReference type="Gene3D" id="3.30.420.40">
    <property type="match status" value="2"/>
</dbReference>
<keyword evidence="1" id="KW-0547">Nucleotide-binding</keyword>
<dbReference type="EMBL" id="PDXD01000016">
    <property type="protein sequence ID" value="RYN74852.1"/>
    <property type="molecule type" value="Genomic_DNA"/>
</dbReference>
<dbReference type="Proteomes" id="UP000291422">
    <property type="component" value="Unassembled WGS sequence"/>
</dbReference>
<evidence type="ECO:0000313" key="3">
    <source>
        <dbReference type="EMBL" id="RYN74852.1"/>
    </source>
</evidence>
<organism evidence="3 4">
    <name type="scientific">Alternaria alternata</name>
    <name type="common">Alternaria rot fungus</name>
    <name type="synonym">Torula alternata</name>
    <dbReference type="NCBI Taxonomy" id="5599"/>
    <lineage>
        <taxon>Eukaryota</taxon>
        <taxon>Fungi</taxon>
        <taxon>Dikarya</taxon>
        <taxon>Ascomycota</taxon>
        <taxon>Pezizomycotina</taxon>
        <taxon>Dothideomycetes</taxon>
        <taxon>Pleosporomycetidae</taxon>
        <taxon>Pleosporales</taxon>
        <taxon>Pleosporineae</taxon>
        <taxon>Pleosporaceae</taxon>
        <taxon>Alternaria</taxon>
        <taxon>Alternaria sect. Alternaria</taxon>
        <taxon>Alternaria alternata complex</taxon>
    </lineage>
</organism>
<dbReference type="PANTHER" id="PTHR14187:SF82">
    <property type="entry name" value="FAMILY CHAPERONE, PUTATIVE (AFU_ORTHOLOGUE AFUA_7G08575)-RELATED"/>
    <property type="match status" value="1"/>
</dbReference>
<proteinExistence type="predicted"/>
<name>A0A4Q4NFZ4_ALTAL</name>
<dbReference type="Pfam" id="PF00012">
    <property type="entry name" value="HSP70"/>
    <property type="match status" value="1"/>
</dbReference>
<evidence type="ECO:0000313" key="4">
    <source>
        <dbReference type="Proteomes" id="UP000291422"/>
    </source>
</evidence>
<protein>
    <recommendedName>
        <fullName evidence="5">Actin-like ATPase domain-containing protein</fullName>
    </recommendedName>
</protein>
<dbReference type="GO" id="GO:0005524">
    <property type="term" value="F:ATP binding"/>
    <property type="evidence" value="ECO:0007669"/>
    <property type="project" value="UniProtKB-KW"/>
</dbReference>
<dbReference type="CDD" id="cd10170">
    <property type="entry name" value="ASKHA_NBD_HSP70"/>
    <property type="match status" value="1"/>
</dbReference>
<dbReference type="PANTHER" id="PTHR14187">
    <property type="entry name" value="ALPHA KINASE/ELONGATION FACTOR 2 KINASE"/>
    <property type="match status" value="1"/>
</dbReference>
<dbReference type="InterPro" id="IPR043129">
    <property type="entry name" value="ATPase_NBD"/>
</dbReference>
<dbReference type="SUPFAM" id="SSF53067">
    <property type="entry name" value="Actin-like ATPase domain"/>
    <property type="match status" value="2"/>
</dbReference>